<accession>A0AAU8J5C5</accession>
<dbReference type="RefSeq" id="WP_353946679.1">
    <property type="nucleotide sequence ID" value="NZ_CP159534.1"/>
</dbReference>
<dbReference type="KEGG" id="stac:ABII15_37085"/>
<protein>
    <recommendedName>
        <fullName evidence="2">Transposase</fullName>
    </recommendedName>
</protein>
<reference evidence="1" key="1">
    <citation type="submission" date="2024-06" db="EMBL/GenBank/DDBJ databases">
        <title>Streptomyces sp. strain HUAS MG91 genome sequences.</title>
        <authorList>
            <person name="Mo P."/>
        </authorList>
    </citation>
    <scope>NUCLEOTIDE SEQUENCE</scope>
    <source>
        <strain evidence="1">HUAS MG91</strain>
    </source>
</reference>
<dbReference type="AlphaFoldDB" id="A0AAU8J5C5"/>
<evidence type="ECO:0008006" key="2">
    <source>
        <dbReference type="Google" id="ProtNLM"/>
    </source>
</evidence>
<proteinExistence type="predicted"/>
<sequence length="69" mass="7669">MIKAIELRAVLFALFAVIPYSQALKFPRAGQYRKDKRQTRKNGLGDILGVLRISAPLARAALYLGVQVL</sequence>
<name>A0AAU8J5C5_9ACTN</name>
<evidence type="ECO:0000313" key="1">
    <source>
        <dbReference type="EMBL" id="XCJ75244.1"/>
    </source>
</evidence>
<gene>
    <name evidence="1" type="ORF">ABII15_37085</name>
</gene>
<dbReference type="EMBL" id="CP159534">
    <property type="protein sequence ID" value="XCJ75244.1"/>
    <property type="molecule type" value="Genomic_DNA"/>
</dbReference>
<organism evidence="1">
    <name type="scientific">Streptomyces tabacisoli</name>
    <dbReference type="NCBI Taxonomy" id="3156398"/>
    <lineage>
        <taxon>Bacteria</taxon>
        <taxon>Bacillati</taxon>
        <taxon>Actinomycetota</taxon>
        <taxon>Actinomycetes</taxon>
        <taxon>Kitasatosporales</taxon>
        <taxon>Streptomycetaceae</taxon>
        <taxon>Streptomyces</taxon>
    </lineage>
</organism>